<name>A0ABW1GAS1_9ACTN</name>
<dbReference type="Proteomes" id="UP001596174">
    <property type="component" value="Unassembled WGS sequence"/>
</dbReference>
<dbReference type="RefSeq" id="WP_380589128.1">
    <property type="nucleotide sequence ID" value="NZ_JBHSQJ010000141.1"/>
</dbReference>
<sequence length="257" mass="27780">MTGLLLSPYEFAPAWLARNAKQVTPLVALQGLDPLLIGQLARAARGVDAPAVQLGQVEGGKVTFTLEALAREDALQSAVHQLGTPSVLATVPGRDGALYVSAEGYGLAAGSAPFLAPFAPAGVDAARGHFVRSIKRLKGQRASLDHLAGLYPPHRQVVRLGELPEPGSALRQLRDAMRDFVDEQTNAETFVRRWLDARRSALAHGERLREDLERLLSTVFAAAEDYPLDPELRDHLDMTEPQLRALVGMALQESGWA</sequence>
<evidence type="ECO:0000313" key="3">
    <source>
        <dbReference type="Proteomes" id="UP001596174"/>
    </source>
</evidence>
<dbReference type="Pfam" id="PF09204">
    <property type="entry name" value="Colicin_immun"/>
    <property type="match status" value="1"/>
</dbReference>
<comment type="caution">
    <text evidence="2">The sequence shown here is derived from an EMBL/GenBank/DDBJ whole genome shotgun (WGS) entry which is preliminary data.</text>
</comment>
<dbReference type="Gene3D" id="1.20.120.650">
    <property type="entry name" value="Colicin D"/>
    <property type="match status" value="1"/>
</dbReference>
<protein>
    <submittedName>
        <fullName evidence="2">Colicin immunity domain-containing protein</fullName>
    </submittedName>
</protein>
<proteinExistence type="predicted"/>
<organism evidence="2 3">
    <name type="scientific">Streptacidiphilus monticola</name>
    <dbReference type="NCBI Taxonomy" id="2161674"/>
    <lineage>
        <taxon>Bacteria</taxon>
        <taxon>Bacillati</taxon>
        <taxon>Actinomycetota</taxon>
        <taxon>Actinomycetes</taxon>
        <taxon>Kitasatosporales</taxon>
        <taxon>Streptomycetaceae</taxon>
        <taxon>Streptacidiphilus</taxon>
    </lineage>
</organism>
<dbReference type="InterPro" id="IPR036471">
    <property type="entry name" value="Colicin_D_sf"/>
</dbReference>
<accession>A0ABW1GAS1</accession>
<reference evidence="3" key="1">
    <citation type="journal article" date="2019" name="Int. J. Syst. Evol. Microbiol.">
        <title>The Global Catalogue of Microorganisms (GCM) 10K type strain sequencing project: providing services to taxonomists for standard genome sequencing and annotation.</title>
        <authorList>
            <consortium name="The Broad Institute Genomics Platform"/>
            <consortium name="The Broad Institute Genome Sequencing Center for Infectious Disease"/>
            <person name="Wu L."/>
            <person name="Ma J."/>
        </authorList>
    </citation>
    <scope>NUCLEOTIDE SEQUENCE [LARGE SCALE GENOMIC DNA]</scope>
    <source>
        <strain evidence="3">JCM 4816</strain>
    </source>
</reference>
<evidence type="ECO:0000313" key="2">
    <source>
        <dbReference type="EMBL" id="MFC5910990.1"/>
    </source>
</evidence>
<gene>
    <name evidence="2" type="ORF">ACFP3V_27770</name>
</gene>
<dbReference type="EMBL" id="JBHSQJ010000141">
    <property type="protein sequence ID" value="MFC5910990.1"/>
    <property type="molecule type" value="Genomic_DNA"/>
</dbReference>
<evidence type="ECO:0000259" key="1">
    <source>
        <dbReference type="Pfam" id="PF09204"/>
    </source>
</evidence>
<keyword evidence="3" id="KW-1185">Reference proteome</keyword>
<dbReference type="InterPro" id="IPR015287">
    <property type="entry name" value="Colicin_D_immunity_dom"/>
</dbReference>
<feature type="domain" description="Colicin D immunity protein" evidence="1">
    <location>
        <begin position="177"/>
        <end position="248"/>
    </location>
</feature>